<feature type="compositionally biased region" description="Basic and acidic residues" evidence="1">
    <location>
        <begin position="112"/>
        <end position="130"/>
    </location>
</feature>
<comment type="caution">
    <text evidence="3">The sequence shown here is derived from an EMBL/GenBank/DDBJ whole genome shotgun (WGS) entry which is preliminary data.</text>
</comment>
<keyword evidence="4" id="KW-1185">Reference proteome</keyword>
<dbReference type="EMBL" id="QPFP01000003">
    <property type="protein sequence ID" value="TEB37835.1"/>
    <property type="molecule type" value="Genomic_DNA"/>
</dbReference>
<proteinExistence type="predicted"/>
<gene>
    <name evidence="3" type="ORF">FA13DRAFT_1785722</name>
</gene>
<protein>
    <recommendedName>
        <fullName evidence="2">DUF6697 domain-containing protein</fullName>
    </recommendedName>
</protein>
<feature type="region of interest" description="Disordered" evidence="1">
    <location>
        <begin position="410"/>
        <end position="515"/>
    </location>
</feature>
<dbReference type="Pfam" id="PF20411">
    <property type="entry name" value="DUF6697"/>
    <property type="match status" value="1"/>
</dbReference>
<dbReference type="Proteomes" id="UP000298030">
    <property type="component" value="Unassembled WGS sequence"/>
</dbReference>
<feature type="compositionally biased region" description="Polar residues" evidence="1">
    <location>
        <begin position="420"/>
        <end position="452"/>
    </location>
</feature>
<dbReference type="AlphaFoldDB" id="A0A4Y7TUH9"/>
<feature type="compositionally biased region" description="Polar residues" evidence="1">
    <location>
        <begin position="527"/>
        <end position="536"/>
    </location>
</feature>
<feature type="region of interest" description="Disordered" evidence="1">
    <location>
        <begin position="104"/>
        <end position="145"/>
    </location>
</feature>
<dbReference type="STRING" id="71717.A0A4Y7TUH9"/>
<organism evidence="3 4">
    <name type="scientific">Coprinellus micaceus</name>
    <name type="common">Glistening ink-cap mushroom</name>
    <name type="synonym">Coprinus micaceus</name>
    <dbReference type="NCBI Taxonomy" id="71717"/>
    <lineage>
        <taxon>Eukaryota</taxon>
        <taxon>Fungi</taxon>
        <taxon>Dikarya</taxon>
        <taxon>Basidiomycota</taxon>
        <taxon>Agaricomycotina</taxon>
        <taxon>Agaricomycetes</taxon>
        <taxon>Agaricomycetidae</taxon>
        <taxon>Agaricales</taxon>
        <taxon>Agaricineae</taxon>
        <taxon>Psathyrellaceae</taxon>
        <taxon>Coprinellus</taxon>
    </lineage>
</organism>
<feature type="region of interest" description="Disordered" evidence="1">
    <location>
        <begin position="527"/>
        <end position="615"/>
    </location>
</feature>
<feature type="compositionally biased region" description="Low complexity" evidence="1">
    <location>
        <begin position="555"/>
        <end position="569"/>
    </location>
</feature>
<evidence type="ECO:0000313" key="3">
    <source>
        <dbReference type="EMBL" id="TEB37835.1"/>
    </source>
</evidence>
<evidence type="ECO:0000259" key="2">
    <source>
        <dbReference type="Pfam" id="PF20411"/>
    </source>
</evidence>
<evidence type="ECO:0000313" key="4">
    <source>
        <dbReference type="Proteomes" id="UP000298030"/>
    </source>
</evidence>
<name>A0A4Y7TUH9_COPMI</name>
<sequence length="718" mass="78891">MSENASGNHLKRDLKQKVRENDTLKTKVARLKKTNECLGHEIRQLRGECDSLRREGDIADAEMARLRQELEEQRALVHRMKTQPPVPQLPYGLPERPTWTAPELAQEKRKRASGEDSHQAKRSKTEDSRVQTRPQPAVSNAKYKPKLPLSSSTTVYRDDAISLSDTDAKAYLQHTFKFPISPAPIASAVFRHILQPSFGIPLHSSSLDQIPAAKNPSGNRPRNLWFMNSAAQPGEPRVAGSSGLVFGFNLGGGDPTQGGPWSVFRRYNKRTWSYMGEYENSLTESLSKEQFCAQKDVTQKQWAAVYNKHYMTWETLLAFQGRAILRRSGVDDPTVLADRAQVAKMVAERFPKESSLPPPPVREQEIIDAFKRGDERVSVIRMQCVGYDHAFIRHVDEVCFAAKQGELERKTGPQKGFTGNVVNRSTASNAGSHPSRLTTSAVVSSASRNATPPNAGLPANPVSAIPPPSEYEPGGPWSKPFVPKTFETSTSHLVPYDEPTHLPSLHKPTPPSDTIASRRTAFENFLQTNGFPSSGTREARALCNSVPRKPPPPTASSSAVSSSWEQPPSESAVLPVRPQTRASTLSSTSRLQPSHSSLSVPEAPGQSRSGAQTPIPLRPSVLLSLPTSPPSAMGLSYAASLIDRAPLSVPFTEPPIQDQKPPVLSQTATSSLRSLWVNPMPGECIGEYMAAAYRKFEPDLDEFSASDNEESESELEYP</sequence>
<feature type="compositionally biased region" description="Basic and acidic residues" evidence="1">
    <location>
        <begin position="10"/>
        <end position="25"/>
    </location>
</feature>
<evidence type="ECO:0000256" key="1">
    <source>
        <dbReference type="SAM" id="MobiDB-lite"/>
    </source>
</evidence>
<reference evidence="3 4" key="1">
    <citation type="journal article" date="2019" name="Nat. Ecol. Evol.">
        <title>Megaphylogeny resolves global patterns of mushroom evolution.</title>
        <authorList>
            <person name="Varga T."/>
            <person name="Krizsan K."/>
            <person name="Foldi C."/>
            <person name="Dima B."/>
            <person name="Sanchez-Garcia M."/>
            <person name="Sanchez-Ramirez S."/>
            <person name="Szollosi G.J."/>
            <person name="Szarkandi J.G."/>
            <person name="Papp V."/>
            <person name="Albert L."/>
            <person name="Andreopoulos W."/>
            <person name="Angelini C."/>
            <person name="Antonin V."/>
            <person name="Barry K.W."/>
            <person name="Bougher N.L."/>
            <person name="Buchanan P."/>
            <person name="Buyck B."/>
            <person name="Bense V."/>
            <person name="Catcheside P."/>
            <person name="Chovatia M."/>
            <person name="Cooper J."/>
            <person name="Damon W."/>
            <person name="Desjardin D."/>
            <person name="Finy P."/>
            <person name="Geml J."/>
            <person name="Haridas S."/>
            <person name="Hughes K."/>
            <person name="Justo A."/>
            <person name="Karasinski D."/>
            <person name="Kautmanova I."/>
            <person name="Kiss B."/>
            <person name="Kocsube S."/>
            <person name="Kotiranta H."/>
            <person name="LaButti K.M."/>
            <person name="Lechner B.E."/>
            <person name="Liimatainen K."/>
            <person name="Lipzen A."/>
            <person name="Lukacs Z."/>
            <person name="Mihaltcheva S."/>
            <person name="Morgado L.N."/>
            <person name="Niskanen T."/>
            <person name="Noordeloos M.E."/>
            <person name="Ohm R.A."/>
            <person name="Ortiz-Santana B."/>
            <person name="Ovrebo C."/>
            <person name="Racz N."/>
            <person name="Riley R."/>
            <person name="Savchenko A."/>
            <person name="Shiryaev A."/>
            <person name="Soop K."/>
            <person name="Spirin V."/>
            <person name="Szebenyi C."/>
            <person name="Tomsovsky M."/>
            <person name="Tulloss R.E."/>
            <person name="Uehling J."/>
            <person name="Grigoriev I.V."/>
            <person name="Vagvolgyi C."/>
            <person name="Papp T."/>
            <person name="Martin F.M."/>
            <person name="Miettinen O."/>
            <person name="Hibbett D.S."/>
            <person name="Nagy L.G."/>
        </authorList>
    </citation>
    <scope>NUCLEOTIDE SEQUENCE [LARGE SCALE GENOMIC DNA]</scope>
    <source>
        <strain evidence="3 4">FP101781</strain>
    </source>
</reference>
<feature type="compositionally biased region" description="Low complexity" evidence="1">
    <location>
        <begin position="580"/>
        <end position="591"/>
    </location>
</feature>
<feature type="domain" description="DUF6697" evidence="2">
    <location>
        <begin position="204"/>
        <end position="395"/>
    </location>
</feature>
<accession>A0A4Y7TUH9</accession>
<feature type="region of interest" description="Disordered" evidence="1">
    <location>
        <begin position="1"/>
        <end position="27"/>
    </location>
</feature>
<dbReference type="InterPro" id="IPR046520">
    <property type="entry name" value="DUF6697"/>
</dbReference>
<dbReference type="OrthoDB" id="3265858at2759"/>